<dbReference type="EMBL" id="HACG01017747">
    <property type="protein sequence ID" value="CEK64612.1"/>
    <property type="molecule type" value="Transcribed_RNA"/>
</dbReference>
<sequence length="55" mass="6419">MSKQLIRLLCINYRKNITLYSVLQTKHKVPTIVNFLQANMQQIIDETDRDGQRAG</sequence>
<dbReference type="AlphaFoldDB" id="A0A0B6Z8C0"/>
<accession>A0A0B6Z8C0</accession>
<evidence type="ECO:0000313" key="1">
    <source>
        <dbReference type="EMBL" id="CEK64612.1"/>
    </source>
</evidence>
<feature type="non-terminal residue" evidence="1">
    <location>
        <position position="55"/>
    </location>
</feature>
<organism evidence="1">
    <name type="scientific">Arion vulgaris</name>
    <dbReference type="NCBI Taxonomy" id="1028688"/>
    <lineage>
        <taxon>Eukaryota</taxon>
        <taxon>Metazoa</taxon>
        <taxon>Spiralia</taxon>
        <taxon>Lophotrochozoa</taxon>
        <taxon>Mollusca</taxon>
        <taxon>Gastropoda</taxon>
        <taxon>Heterobranchia</taxon>
        <taxon>Euthyneura</taxon>
        <taxon>Panpulmonata</taxon>
        <taxon>Eupulmonata</taxon>
        <taxon>Stylommatophora</taxon>
        <taxon>Helicina</taxon>
        <taxon>Arionoidea</taxon>
        <taxon>Arionidae</taxon>
        <taxon>Arion</taxon>
    </lineage>
</organism>
<name>A0A0B6Z8C0_9EUPU</name>
<proteinExistence type="predicted"/>
<protein>
    <submittedName>
        <fullName evidence="1">Uncharacterized protein</fullName>
    </submittedName>
</protein>
<gene>
    <name evidence="1" type="primary">ORF52281</name>
</gene>
<reference evidence="1" key="1">
    <citation type="submission" date="2014-12" db="EMBL/GenBank/DDBJ databases">
        <title>Insight into the proteome of Arion vulgaris.</title>
        <authorList>
            <person name="Aradska J."/>
            <person name="Bulat T."/>
            <person name="Smidak R."/>
            <person name="Sarate P."/>
            <person name="Gangsoo J."/>
            <person name="Sialana F."/>
            <person name="Bilban M."/>
            <person name="Lubec G."/>
        </authorList>
    </citation>
    <scope>NUCLEOTIDE SEQUENCE</scope>
    <source>
        <tissue evidence="1">Skin</tissue>
    </source>
</reference>